<dbReference type="InterPro" id="IPR013783">
    <property type="entry name" value="Ig-like_fold"/>
</dbReference>
<keyword evidence="8" id="KW-0393">Immunoglobulin domain</keyword>
<feature type="signal peptide" evidence="12">
    <location>
        <begin position="1"/>
        <end position="34"/>
    </location>
</feature>
<evidence type="ECO:0000256" key="5">
    <source>
        <dbReference type="ARBA" id="ARBA00022989"/>
    </source>
</evidence>
<dbReference type="AlphaFoldDB" id="A0A3Q3WNC2"/>
<evidence type="ECO:0000256" key="10">
    <source>
        <dbReference type="ARBA" id="ARBA00050022"/>
    </source>
</evidence>
<keyword evidence="7" id="KW-1015">Disulfide bond</keyword>
<dbReference type="InterPro" id="IPR036179">
    <property type="entry name" value="Ig-like_dom_sf"/>
</dbReference>
<name>A0A3Q3WNC2_MOLML</name>
<evidence type="ECO:0000256" key="11">
    <source>
        <dbReference type="SAM" id="Phobius"/>
    </source>
</evidence>
<evidence type="ECO:0000256" key="4">
    <source>
        <dbReference type="ARBA" id="ARBA00022729"/>
    </source>
</evidence>
<evidence type="ECO:0000259" key="13">
    <source>
        <dbReference type="PROSITE" id="PS50835"/>
    </source>
</evidence>
<dbReference type="InterPro" id="IPR003599">
    <property type="entry name" value="Ig_sub"/>
</dbReference>
<keyword evidence="4 12" id="KW-0732">Signal</keyword>
<dbReference type="Ensembl" id="ENSMMOT00000014153.1">
    <property type="protein sequence ID" value="ENSMMOP00000013927.1"/>
    <property type="gene ID" value="ENSMMOG00000010668.1"/>
</dbReference>
<dbReference type="Proteomes" id="UP000261620">
    <property type="component" value="Unplaced"/>
</dbReference>
<dbReference type="OMA" id="QWNATES"/>
<organism evidence="14 15">
    <name type="scientific">Mola mola</name>
    <name type="common">Ocean sunfish</name>
    <name type="synonym">Tetraodon mola</name>
    <dbReference type="NCBI Taxonomy" id="94237"/>
    <lineage>
        <taxon>Eukaryota</taxon>
        <taxon>Metazoa</taxon>
        <taxon>Chordata</taxon>
        <taxon>Craniata</taxon>
        <taxon>Vertebrata</taxon>
        <taxon>Euteleostomi</taxon>
        <taxon>Actinopterygii</taxon>
        <taxon>Neopterygii</taxon>
        <taxon>Teleostei</taxon>
        <taxon>Neoteleostei</taxon>
        <taxon>Acanthomorphata</taxon>
        <taxon>Eupercaria</taxon>
        <taxon>Tetraodontiformes</taxon>
        <taxon>Molidae</taxon>
        <taxon>Mola</taxon>
    </lineage>
</organism>
<evidence type="ECO:0000256" key="9">
    <source>
        <dbReference type="ARBA" id="ARBA00049937"/>
    </source>
</evidence>
<dbReference type="Gene3D" id="2.60.40.10">
    <property type="entry name" value="Immunoglobulins"/>
    <property type="match status" value="1"/>
</dbReference>
<dbReference type="PANTHER" id="PTHR35670:SF1">
    <property type="entry name" value="TRANSMEMBRANE PROTEIN 81"/>
    <property type="match status" value="1"/>
</dbReference>
<dbReference type="SMART" id="SM00409">
    <property type="entry name" value="IG"/>
    <property type="match status" value="1"/>
</dbReference>
<evidence type="ECO:0000313" key="14">
    <source>
        <dbReference type="Ensembl" id="ENSMMOP00000013927.1"/>
    </source>
</evidence>
<feature type="domain" description="Ig-like" evidence="13">
    <location>
        <begin position="95"/>
        <end position="172"/>
    </location>
</feature>
<dbReference type="SUPFAM" id="SSF48726">
    <property type="entry name" value="Immunoglobulin"/>
    <property type="match status" value="1"/>
</dbReference>
<evidence type="ECO:0000313" key="15">
    <source>
        <dbReference type="Proteomes" id="UP000261620"/>
    </source>
</evidence>
<evidence type="ECO:0000256" key="2">
    <source>
        <dbReference type="ARBA" id="ARBA00022475"/>
    </source>
</evidence>
<protein>
    <recommendedName>
        <fullName evidence="10">Transmembrane protein 81</fullName>
    </recommendedName>
</protein>
<keyword evidence="15" id="KW-1185">Reference proteome</keyword>
<dbReference type="InterPro" id="IPR039293">
    <property type="entry name" value="TMEM81"/>
</dbReference>
<evidence type="ECO:0000256" key="1">
    <source>
        <dbReference type="ARBA" id="ARBA00004251"/>
    </source>
</evidence>
<comment type="function">
    <text evidence="9">Essential fertilization factor required for male fertility. Part of a conserved trimeric sperm complex with the essential fertilization factors IZUMO1 and SPACA6 which bridges sperm and oocyte membranes during fertilization by binding to IZUMO1R/JUNO on the oocyte.</text>
</comment>
<evidence type="ECO:0000256" key="6">
    <source>
        <dbReference type="ARBA" id="ARBA00023136"/>
    </source>
</evidence>
<evidence type="ECO:0000256" key="8">
    <source>
        <dbReference type="ARBA" id="ARBA00023319"/>
    </source>
</evidence>
<keyword evidence="2" id="KW-1003">Cell membrane</keyword>
<dbReference type="GO" id="GO:0005886">
    <property type="term" value="C:plasma membrane"/>
    <property type="evidence" value="ECO:0007669"/>
    <property type="project" value="UniProtKB-SubCell"/>
</dbReference>
<accession>A0A3Q3WNC2</accession>
<dbReference type="InterPro" id="IPR007110">
    <property type="entry name" value="Ig-like_dom"/>
</dbReference>
<feature type="transmembrane region" description="Helical" evidence="11">
    <location>
        <begin position="217"/>
        <end position="237"/>
    </location>
</feature>
<feature type="chain" id="PRO_5018676655" description="Transmembrane protein 81" evidence="12">
    <location>
        <begin position="35"/>
        <end position="256"/>
    </location>
</feature>
<reference evidence="14" key="2">
    <citation type="submission" date="2025-09" db="UniProtKB">
        <authorList>
            <consortium name="Ensembl"/>
        </authorList>
    </citation>
    <scope>IDENTIFICATION</scope>
</reference>
<evidence type="ECO:0000256" key="12">
    <source>
        <dbReference type="SAM" id="SignalP"/>
    </source>
</evidence>
<comment type="subcellular location">
    <subcellularLocation>
        <location evidence="1">Cell membrane</location>
        <topology evidence="1">Single-pass type I membrane protein</topology>
    </subcellularLocation>
</comment>
<dbReference type="PROSITE" id="PS50835">
    <property type="entry name" value="IG_LIKE"/>
    <property type="match status" value="1"/>
</dbReference>
<evidence type="ECO:0000256" key="7">
    <source>
        <dbReference type="ARBA" id="ARBA00023157"/>
    </source>
</evidence>
<dbReference type="PANTHER" id="PTHR35670">
    <property type="entry name" value="TRANSMEMBRANE PROTEIN 81"/>
    <property type="match status" value="1"/>
</dbReference>
<keyword evidence="5 11" id="KW-1133">Transmembrane helix</keyword>
<sequence>MMVLLNLTSKTSLDDAVNVVLHLLLLFLLHPLTSDDLQEAGKVEVIVQSSPCSATCGLGVKVQTLCLLKDGAKAMDEGQAECLESWLCQLKTITVTSGQRVELDCLREFALMFSLCLRVSWRYARGIISTDNALFSRWDAPQLDRVVLDAVREDDAGTYRCDVQDSSFRRVKRMYWGIRVLPVGVLNLDYESWLSDDAVTVCDLPPPHRPVCVSSQVLIGSSLAGITAGLILLLLYLTAKRILAPAFVQPAKKCRN</sequence>
<proteinExistence type="predicted"/>
<evidence type="ECO:0000256" key="3">
    <source>
        <dbReference type="ARBA" id="ARBA00022692"/>
    </source>
</evidence>
<keyword evidence="6 11" id="KW-0472">Membrane</keyword>
<reference evidence="14" key="1">
    <citation type="submission" date="2025-08" db="UniProtKB">
        <authorList>
            <consortium name="Ensembl"/>
        </authorList>
    </citation>
    <scope>IDENTIFICATION</scope>
</reference>
<keyword evidence="3 11" id="KW-0812">Transmembrane</keyword>